<sequence>MYELWLFLIVIAALLACLAGGINSSIIFYIALFIAVALLGFIMPTGTQLALMFQHKNTGAASALLGSL</sequence>
<gene>
    <name evidence="2" type="ORF">OKC24_09235</name>
</gene>
<keyword evidence="1" id="KW-0472">Membrane</keyword>
<evidence type="ECO:0000313" key="3">
    <source>
        <dbReference type="Proteomes" id="UP001209682"/>
    </source>
</evidence>
<feature type="transmembrane region" description="Helical" evidence="1">
    <location>
        <begin position="29"/>
        <end position="53"/>
    </location>
</feature>
<comment type="caution">
    <text evidence="2">The sequence shown here is derived from an EMBL/GenBank/DDBJ whole genome shotgun (WGS) entry which is preliminary data.</text>
</comment>
<accession>A0ABT3NIF3</accession>
<keyword evidence="1" id="KW-0812">Transmembrane</keyword>
<reference evidence="2 3" key="1">
    <citation type="submission" date="2022-11" db="EMBL/GenBank/DDBJ databases">
        <title>Acinetobacter entericus sp. nov., isolated from the gut of the plastic-eating larvae of the Coleoptera insect Zophobas atratus.</title>
        <authorList>
            <person name="Dong X."/>
            <person name="Yang Y."/>
        </authorList>
    </citation>
    <scope>NUCLEOTIDE SEQUENCE [LARGE SCALE GENOMIC DNA]</scope>
    <source>
        <strain evidence="2 3">BIT-DXN8</strain>
    </source>
</reference>
<name>A0ABT3NIF3_9GAMM</name>
<evidence type="ECO:0000313" key="2">
    <source>
        <dbReference type="EMBL" id="MCW8039337.1"/>
    </source>
</evidence>
<dbReference type="EMBL" id="JAPEQW010000009">
    <property type="protein sequence ID" value="MCW8039337.1"/>
    <property type="molecule type" value="Genomic_DNA"/>
</dbReference>
<keyword evidence="3" id="KW-1185">Reference proteome</keyword>
<keyword evidence="1" id="KW-1133">Transmembrane helix</keyword>
<proteinExistence type="predicted"/>
<organism evidence="2 3">
    <name type="scientific">Acinetobacter entericus</name>
    <dbReference type="NCBI Taxonomy" id="2989714"/>
    <lineage>
        <taxon>Bacteria</taxon>
        <taxon>Pseudomonadati</taxon>
        <taxon>Pseudomonadota</taxon>
        <taxon>Gammaproteobacteria</taxon>
        <taxon>Moraxellales</taxon>
        <taxon>Moraxellaceae</taxon>
        <taxon>Acinetobacter</taxon>
    </lineage>
</organism>
<evidence type="ECO:0008006" key="4">
    <source>
        <dbReference type="Google" id="ProtNLM"/>
    </source>
</evidence>
<dbReference type="Proteomes" id="UP001209682">
    <property type="component" value="Unassembled WGS sequence"/>
</dbReference>
<protein>
    <recommendedName>
        <fullName evidence="4">DUF1328 domain-containing protein</fullName>
    </recommendedName>
</protein>
<dbReference type="RefSeq" id="WP_228257593.1">
    <property type="nucleotide sequence ID" value="NZ_JAPEQW010000009.1"/>
</dbReference>
<evidence type="ECO:0000256" key="1">
    <source>
        <dbReference type="SAM" id="Phobius"/>
    </source>
</evidence>